<dbReference type="OrthoDB" id="10611538at2759"/>
<dbReference type="Gene3D" id="6.20.250.40">
    <property type="match status" value="1"/>
</dbReference>
<feature type="region of interest" description="Disordered" evidence="1">
    <location>
        <begin position="121"/>
        <end position="146"/>
    </location>
</feature>
<evidence type="ECO:0000256" key="1">
    <source>
        <dbReference type="SAM" id="MobiDB-lite"/>
    </source>
</evidence>
<sequence length="321" mass="35540">MPTDKGSGMPVGADTGISFPIPPVKPSRSHLPISDGRKRQAMTGRQFDKVRQLPSAVSDPGRIPTGVSHLNLTNHYNSDPFSARPWDSVQRSRGRPYSEADLSGHLNELSVKYPPMPYQPVSSVGTQSCSGKTPPLPPQGSLGNRNPATTIDHNFQFDDGLTYQPCGPPETDMKPYGSHEEDDEVRSWNAARNPNLYEDDFKLPPSQAIFSRSDPVKHYSPTNFSDSSRHERYLPRSSDRIYDMGHQHHFGGGSHVTSNVTRASHSKSERGSFQLPNEPIQESPVCPVCEKVFDPSTPDVAVQSHVNLHFENDANNFEVIE</sequence>
<comment type="caution">
    <text evidence="2">The sequence shown here is derived from an EMBL/GenBank/DDBJ whole genome shotgun (WGS) entry which is preliminary data.</text>
</comment>
<organism evidence="2 3">
    <name type="scientific">Stichopus japonicus</name>
    <name type="common">Sea cucumber</name>
    <dbReference type="NCBI Taxonomy" id="307972"/>
    <lineage>
        <taxon>Eukaryota</taxon>
        <taxon>Metazoa</taxon>
        <taxon>Echinodermata</taxon>
        <taxon>Eleutherozoa</taxon>
        <taxon>Echinozoa</taxon>
        <taxon>Holothuroidea</taxon>
        <taxon>Aspidochirotacea</taxon>
        <taxon>Aspidochirotida</taxon>
        <taxon>Stichopodidae</taxon>
        <taxon>Apostichopus</taxon>
    </lineage>
</organism>
<accession>A0A2G8K6J4</accession>
<dbReference type="CDD" id="cd21965">
    <property type="entry name" value="Zn-C2H2_CALCOCO1_TAX1BP1_like"/>
    <property type="match status" value="1"/>
</dbReference>
<feature type="region of interest" description="Disordered" evidence="1">
    <location>
        <begin position="212"/>
        <end position="232"/>
    </location>
</feature>
<feature type="compositionally biased region" description="Polar residues" evidence="1">
    <location>
        <begin position="68"/>
        <end position="80"/>
    </location>
</feature>
<dbReference type="EMBL" id="MRZV01000838">
    <property type="protein sequence ID" value="PIK43624.1"/>
    <property type="molecule type" value="Genomic_DNA"/>
</dbReference>
<feature type="region of interest" description="Disordered" evidence="1">
    <location>
        <begin position="1"/>
        <end position="100"/>
    </location>
</feature>
<protein>
    <recommendedName>
        <fullName evidence="4">UBZ1-type domain-containing protein</fullName>
    </recommendedName>
</protein>
<evidence type="ECO:0000313" key="3">
    <source>
        <dbReference type="Proteomes" id="UP000230750"/>
    </source>
</evidence>
<name>A0A2G8K6J4_STIJA</name>
<evidence type="ECO:0008006" key="4">
    <source>
        <dbReference type="Google" id="ProtNLM"/>
    </source>
</evidence>
<dbReference type="Proteomes" id="UP000230750">
    <property type="component" value="Unassembled WGS sequence"/>
</dbReference>
<feature type="region of interest" description="Disordered" evidence="1">
    <location>
        <begin position="158"/>
        <end position="183"/>
    </location>
</feature>
<gene>
    <name evidence="2" type="ORF">BSL78_19535</name>
</gene>
<reference evidence="2 3" key="1">
    <citation type="journal article" date="2017" name="PLoS Biol.">
        <title>The sea cucumber genome provides insights into morphological evolution and visceral regeneration.</title>
        <authorList>
            <person name="Zhang X."/>
            <person name="Sun L."/>
            <person name="Yuan J."/>
            <person name="Sun Y."/>
            <person name="Gao Y."/>
            <person name="Zhang L."/>
            <person name="Li S."/>
            <person name="Dai H."/>
            <person name="Hamel J.F."/>
            <person name="Liu C."/>
            <person name="Yu Y."/>
            <person name="Liu S."/>
            <person name="Lin W."/>
            <person name="Guo K."/>
            <person name="Jin S."/>
            <person name="Xu P."/>
            <person name="Storey K.B."/>
            <person name="Huan P."/>
            <person name="Zhang T."/>
            <person name="Zhou Y."/>
            <person name="Zhang J."/>
            <person name="Lin C."/>
            <person name="Li X."/>
            <person name="Xing L."/>
            <person name="Huo D."/>
            <person name="Sun M."/>
            <person name="Wang L."/>
            <person name="Mercier A."/>
            <person name="Li F."/>
            <person name="Yang H."/>
            <person name="Xiang J."/>
        </authorList>
    </citation>
    <scope>NUCLEOTIDE SEQUENCE [LARGE SCALE GENOMIC DNA]</scope>
    <source>
        <strain evidence="2">Shaxun</strain>
        <tissue evidence="2">Muscle</tissue>
    </source>
</reference>
<evidence type="ECO:0000313" key="2">
    <source>
        <dbReference type="EMBL" id="PIK43624.1"/>
    </source>
</evidence>
<feature type="compositionally biased region" description="Polar residues" evidence="1">
    <location>
        <begin position="121"/>
        <end position="131"/>
    </location>
</feature>
<keyword evidence="3" id="KW-1185">Reference proteome</keyword>
<proteinExistence type="predicted"/>
<dbReference type="AlphaFoldDB" id="A0A2G8K6J4"/>